<accession>A0A0D2YE41</accession>
<sequence>MCQREFIAIALGSVVQVIKQSIGTERLNTREVQKGSSICHVDNFLAIPGLQSNMTNLAKRQLWCHFSRSIKQPTNSLLNPFNVPSKIRVSEKMKSKSLDRGLKTFLAVVPLAHEERKDDFVEAAVDEADVFKGLAVTCDKLENSFEGLVRQVG</sequence>
<evidence type="ECO:0000313" key="1">
    <source>
        <dbReference type="EnsemblFungi" id="FOXG_14578P0"/>
    </source>
</evidence>
<evidence type="ECO:0000313" key="2">
    <source>
        <dbReference type="Proteomes" id="UP000002489"/>
    </source>
</evidence>
<name>A0A0D2YE41_FUSOF</name>
<dbReference type="Proteomes" id="UP000002489">
    <property type="component" value="Unassembled WGS sequence"/>
</dbReference>
<dbReference type="EnsemblFungi" id="FOXG_14578T0">
    <property type="protein sequence ID" value="FOXG_14578P0"/>
    <property type="gene ID" value="FOXG_14578"/>
</dbReference>
<reference evidence="2" key="1">
    <citation type="journal article" date="2012" name="Mol. Plant Microbe Interact.">
        <title>A highly conserved effector in Fusarium oxysporum is required for full virulence on Arabidopsis.</title>
        <authorList>
            <person name="Thatcher L.F."/>
            <person name="Gardiner D.M."/>
            <person name="Kazan K."/>
            <person name="Manners J."/>
        </authorList>
    </citation>
    <scope>NUCLEOTIDE SEQUENCE [LARGE SCALE GENOMIC DNA]</scope>
    <source>
        <strain evidence="2">Fo5176</strain>
    </source>
</reference>
<organism evidence="1 2">
    <name type="scientific">Fusarium oxysporum (strain Fo5176)</name>
    <name type="common">Fusarium vascular wilt</name>
    <dbReference type="NCBI Taxonomy" id="660025"/>
    <lineage>
        <taxon>Eukaryota</taxon>
        <taxon>Fungi</taxon>
        <taxon>Dikarya</taxon>
        <taxon>Ascomycota</taxon>
        <taxon>Pezizomycotina</taxon>
        <taxon>Sordariomycetes</taxon>
        <taxon>Hypocreomycetidae</taxon>
        <taxon>Hypocreales</taxon>
        <taxon>Nectriaceae</taxon>
        <taxon>Fusarium</taxon>
        <taxon>Fusarium oxysporum species complex</taxon>
    </lineage>
</organism>
<proteinExistence type="predicted"/>
<protein>
    <submittedName>
        <fullName evidence="1">Uncharacterized protein</fullName>
    </submittedName>
</protein>
<dbReference type="AlphaFoldDB" id="A0A0D2YE41"/>
<reference evidence="1" key="2">
    <citation type="submission" date="2025-08" db="UniProtKB">
        <authorList>
            <consortium name="EnsemblFungi"/>
        </authorList>
    </citation>
    <scope>IDENTIFICATION</scope>
    <source>
        <strain evidence="1">4287 / CBS 123668 / FGSC 9935 / NRRL 34936</strain>
    </source>
</reference>